<dbReference type="InterPro" id="IPR029044">
    <property type="entry name" value="Nucleotide-diphossugar_trans"/>
</dbReference>
<dbReference type="GO" id="GO:0005886">
    <property type="term" value="C:plasma membrane"/>
    <property type="evidence" value="ECO:0007669"/>
    <property type="project" value="TreeGrafter"/>
</dbReference>
<dbReference type="Proteomes" id="UP000482084">
    <property type="component" value="Unassembled WGS sequence"/>
</dbReference>
<dbReference type="Pfam" id="PF00535">
    <property type="entry name" value="Glycos_transf_2"/>
    <property type="match status" value="1"/>
</dbReference>
<dbReference type="RefSeq" id="WP_152357560.1">
    <property type="nucleotide sequence ID" value="NZ_WBSM01000001.1"/>
</dbReference>
<accession>A0A6L4X5D6</accession>
<dbReference type="PANTHER" id="PTHR48090:SF8">
    <property type="entry name" value="GLYCOSYLTRANSFERASE CSBB-RELATED"/>
    <property type="match status" value="1"/>
</dbReference>
<dbReference type="PANTHER" id="PTHR48090">
    <property type="entry name" value="UNDECAPRENYL-PHOSPHATE 4-DEOXY-4-FORMAMIDO-L-ARABINOSE TRANSFERASE-RELATED"/>
    <property type="match status" value="1"/>
</dbReference>
<dbReference type="EMBL" id="WBSM01000001">
    <property type="protein sequence ID" value="KAB8289407.1"/>
    <property type="molecule type" value="Genomic_DNA"/>
</dbReference>
<evidence type="ECO:0000259" key="4">
    <source>
        <dbReference type="Pfam" id="PF00535"/>
    </source>
</evidence>
<comment type="similarity">
    <text evidence="1">Belongs to the glycosyltransferase 2 family.</text>
</comment>
<dbReference type="AlphaFoldDB" id="A0A6L4X5D6"/>
<keyword evidence="3" id="KW-0472">Membrane</keyword>
<evidence type="ECO:0000313" key="7">
    <source>
        <dbReference type="Proteomes" id="UP000469943"/>
    </source>
</evidence>
<evidence type="ECO:0000256" key="2">
    <source>
        <dbReference type="SAM" id="MobiDB-lite"/>
    </source>
</evidence>
<protein>
    <submittedName>
        <fullName evidence="5">Glycosyl transferase family 2</fullName>
    </submittedName>
    <submittedName>
        <fullName evidence="6">Glycosyltransferase</fullName>
    </submittedName>
</protein>
<dbReference type="OrthoDB" id="9811884at2"/>
<feature type="domain" description="Glycosyltransferase 2-like" evidence="4">
    <location>
        <begin position="40"/>
        <end position="233"/>
    </location>
</feature>
<dbReference type="Proteomes" id="UP000469943">
    <property type="component" value="Unassembled WGS sequence"/>
</dbReference>
<dbReference type="GO" id="GO:0016740">
    <property type="term" value="F:transferase activity"/>
    <property type="evidence" value="ECO:0007669"/>
    <property type="project" value="UniProtKB-KW"/>
</dbReference>
<evidence type="ECO:0000256" key="3">
    <source>
        <dbReference type="SAM" id="Phobius"/>
    </source>
</evidence>
<name>A0A6L4X5D6_9BIFI</name>
<proteinExistence type="inferred from homology"/>
<reference evidence="6 7" key="1">
    <citation type="submission" date="2019-10" db="EMBL/GenBank/DDBJ databases">
        <title>Bifidobacterium from non-human primates.</title>
        <authorList>
            <person name="Modesto M."/>
        </authorList>
    </citation>
    <scope>NUCLEOTIDE SEQUENCE [LARGE SCALE GENOMIC DNA]</scope>
    <source>
        <strain evidence="6 7">TREM</strain>
    </source>
</reference>
<dbReference type="SUPFAM" id="SSF53448">
    <property type="entry name" value="Nucleotide-diphospho-sugar transferases"/>
    <property type="match status" value="1"/>
</dbReference>
<comment type="caution">
    <text evidence="5">The sequence shown here is derived from an EMBL/GenBank/DDBJ whole genome shotgun (WGS) entry which is preliminary data.</text>
</comment>
<evidence type="ECO:0000313" key="5">
    <source>
        <dbReference type="EMBL" id="KAB8289407.1"/>
    </source>
</evidence>
<dbReference type="InterPro" id="IPR050256">
    <property type="entry name" value="Glycosyltransferase_2"/>
</dbReference>
<feature type="compositionally biased region" description="Polar residues" evidence="2">
    <location>
        <begin position="1"/>
        <end position="11"/>
    </location>
</feature>
<gene>
    <name evidence="5" type="ORF">DSM100688_0487</name>
    <name evidence="6" type="ORF">GFD24_02500</name>
</gene>
<feature type="transmembrane region" description="Helical" evidence="3">
    <location>
        <begin position="295"/>
        <end position="316"/>
    </location>
</feature>
<dbReference type="CDD" id="cd04187">
    <property type="entry name" value="DPM1_like_bac"/>
    <property type="match status" value="1"/>
</dbReference>
<reference evidence="5 8" key="2">
    <citation type="submission" date="2019-10" db="EMBL/GenBank/DDBJ databases">
        <title>Characterization of the phylogenetic diversity of two novel species belonging to the genus Bifidobacterium: Bifidobacterium cebidarum sp. nov. and Bifidobacterium leontopitheci sp. nov.</title>
        <authorList>
            <person name="Lugli G.A."/>
            <person name="Duranti S."/>
            <person name="Milani C."/>
            <person name="Turroni F."/>
            <person name="Ventura M."/>
        </authorList>
    </citation>
    <scope>NUCLEOTIDE SEQUENCE [LARGE SCALE GENOMIC DNA]</scope>
    <source>
        <strain evidence="5 8">DSM 100688</strain>
    </source>
</reference>
<dbReference type="EMBL" id="WHZX01000001">
    <property type="protein sequence ID" value="NEG71107.1"/>
    <property type="molecule type" value="Genomic_DNA"/>
</dbReference>
<evidence type="ECO:0000313" key="8">
    <source>
        <dbReference type="Proteomes" id="UP000482084"/>
    </source>
</evidence>
<evidence type="ECO:0000313" key="6">
    <source>
        <dbReference type="EMBL" id="NEG71107.1"/>
    </source>
</evidence>
<feature type="region of interest" description="Disordered" evidence="2">
    <location>
        <begin position="1"/>
        <end position="31"/>
    </location>
</feature>
<organism evidence="5 8">
    <name type="scientific">Bifidobacterium ramosum</name>
    <dbReference type="NCBI Taxonomy" id="1798158"/>
    <lineage>
        <taxon>Bacteria</taxon>
        <taxon>Bacillati</taxon>
        <taxon>Actinomycetota</taxon>
        <taxon>Actinomycetes</taxon>
        <taxon>Bifidobacteriales</taxon>
        <taxon>Bifidobacteriaceae</taxon>
        <taxon>Bifidobacterium</taxon>
    </lineage>
</organism>
<keyword evidence="5" id="KW-0808">Transferase</keyword>
<dbReference type="Gene3D" id="3.90.550.10">
    <property type="entry name" value="Spore Coat Polysaccharide Biosynthesis Protein SpsA, Chain A"/>
    <property type="match status" value="1"/>
</dbReference>
<sequence>MVNQQHPQQCRTVHASAERESRNIVDSAGGARPDRQVTLSLVVPCHNEEACLPMFLSSAAQAVREIMAAYPGTTAEVVLVDDGSTDGTAALLRQAADGQLSCRDPAASARTSDIHAPSQETLPFAIRWLSLSRNFGKEGALLAGLDAAQGDVVAVMDADLQDPPSLLPRMFAMLTDDSALDCVATRRITRAGEPPIRSMCAHMFYRLMNAMSPVVVPDGARDFRMMRRRVVDALTSLTERNRFSKGLYAWVGFHTAWIDYPNTRRAAGRSSWNFFALVRYAIEGLISCSTVPLAVASYIGLLLCVVAFGATCFIAVRAAMFGDPVAGWPSLACIITFIGGLQLMCLGIIGRYLANTYLESKRRPNYIVRDGNINVRDAGNTRFDHPAHDREMLS</sequence>
<feature type="transmembrane region" description="Helical" evidence="3">
    <location>
        <begin position="328"/>
        <end position="354"/>
    </location>
</feature>
<evidence type="ECO:0000256" key="1">
    <source>
        <dbReference type="ARBA" id="ARBA00006739"/>
    </source>
</evidence>
<keyword evidence="3" id="KW-0812">Transmembrane</keyword>
<keyword evidence="8" id="KW-1185">Reference proteome</keyword>
<keyword evidence="3" id="KW-1133">Transmembrane helix</keyword>
<dbReference type="InterPro" id="IPR001173">
    <property type="entry name" value="Glyco_trans_2-like"/>
</dbReference>